<protein>
    <submittedName>
        <fullName evidence="1">Uncharacterized protein</fullName>
    </submittedName>
</protein>
<organism evidence="1">
    <name type="scientific">Myoviridae sp. ctXwe21</name>
    <dbReference type="NCBI Taxonomy" id="2825123"/>
    <lineage>
        <taxon>Viruses</taxon>
        <taxon>Duplodnaviria</taxon>
        <taxon>Heunggongvirae</taxon>
        <taxon>Uroviricota</taxon>
        <taxon>Caudoviricetes</taxon>
    </lineage>
</organism>
<sequence>MRQLGTFNTISQSRSGFGGNFPVWSRVRELYQGGGMIDVAGMGLKPGDIIHAGTMVKFNGAGKQVEVITADGVTGVKAVVTLTITEKASGNGDLSIVLGGKSYSVAVTSASESTPELVATKIEEAKSSFAEWDVKCSGATVTFTQKTAAQLYAYMFIPGNTGVTGDIEETVKGVPAGGKLTDVNGLVFEDVCIPEGCILATCAVVRAGRIYADRVFGGGIPKSVEAQLPMIEFVRESDE</sequence>
<accession>A0A8S5PZJ6</accession>
<evidence type="ECO:0000313" key="1">
    <source>
        <dbReference type="EMBL" id="DAE11821.1"/>
    </source>
</evidence>
<reference evidence="1" key="1">
    <citation type="journal article" date="2021" name="Proc. Natl. Acad. Sci. U.S.A.">
        <title>A Catalog of Tens of Thousands of Viruses from Human Metagenomes Reveals Hidden Associations with Chronic Diseases.</title>
        <authorList>
            <person name="Tisza M.J."/>
            <person name="Buck C.B."/>
        </authorList>
    </citation>
    <scope>NUCLEOTIDE SEQUENCE</scope>
    <source>
        <strain evidence="1">CtXwe21</strain>
    </source>
</reference>
<dbReference type="EMBL" id="BK015537">
    <property type="protein sequence ID" value="DAE11821.1"/>
    <property type="molecule type" value="Genomic_DNA"/>
</dbReference>
<proteinExistence type="predicted"/>
<name>A0A8S5PZJ6_9CAUD</name>